<comment type="caution">
    <text evidence="3">The sequence shown here is derived from an EMBL/GenBank/DDBJ whole genome shotgun (WGS) entry which is preliminary data.</text>
</comment>
<keyword evidence="4" id="KW-1185">Reference proteome</keyword>
<dbReference type="Gene3D" id="3.40.50.850">
    <property type="entry name" value="Isochorismatase-like"/>
    <property type="match status" value="1"/>
</dbReference>
<evidence type="ECO:0000256" key="1">
    <source>
        <dbReference type="ARBA" id="ARBA00022801"/>
    </source>
</evidence>
<dbReference type="Proteomes" id="UP000530564">
    <property type="component" value="Unassembled WGS sequence"/>
</dbReference>
<dbReference type="PANTHER" id="PTHR43540">
    <property type="entry name" value="PEROXYUREIDOACRYLATE/UREIDOACRYLATE AMIDOHYDROLASE-RELATED"/>
    <property type="match status" value="1"/>
</dbReference>
<gene>
    <name evidence="3" type="ORF">GGQ61_004277</name>
</gene>
<name>A0A840A6B8_9CAUL</name>
<accession>A0A840A6B8</accession>
<dbReference type="InterPro" id="IPR000868">
    <property type="entry name" value="Isochorismatase-like_dom"/>
</dbReference>
<protein>
    <submittedName>
        <fullName evidence="3">Nicotinamidase-related amidase</fullName>
    </submittedName>
</protein>
<evidence type="ECO:0000259" key="2">
    <source>
        <dbReference type="Pfam" id="PF00857"/>
    </source>
</evidence>
<keyword evidence="1" id="KW-0378">Hydrolase</keyword>
<dbReference type="AlphaFoldDB" id="A0A840A6B8"/>
<organism evidence="3 4">
    <name type="scientific">Phenylobacterium haematophilum</name>
    <dbReference type="NCBI Taxonomy" id="98513"/>
    <lineage>
        <taxon>Bacteria</taxon>
        <taxon>Pseudomonadati</taxon>
        <taxon>Pseudomonadota</taxon>
        <taxon>Alphaproteobacteria</taxon>
        <taxon>Caulobacterales</taxon>
        <taxon>Caulobacteraceae</taxon>
        <taxon>Phenylobacterium</taxon>
    </lineage>
</organism>
<proteinExistence type="predicted"/>
<dbReference type="GO" id="GO:0016787">
    <property type="term" value="F:hydrolase activity"/>
    <property type="evidence" value="ECO:0007669"/>
    <property type="project" value="UniProtKB-KW"/>
</dbReference>
<sequence length="177" mass="18590">MRSPPPAALVCLDLQRARLSAAPGVADVTAACRRVLDQARARGWPVLHVHRREGAPEAARPIAGLEPLPSEPVYVRPGPSAFSHPAFARHVQGLGGPLALIGFSMSDAVLATAFAAADLRLPVEVLNDAVATGERDDPDLRRALSTPLSSLFPLCRLVEADDLLQEEAAAFAAANAP</sequence>
<dbReference type="InterPro" id="IPR036380">
    <property type="entry name" value="Isochorismatase-like_sf"/>
</dbReference>
<evidence type="ECO:0000313" key="3">
    <source>
        <dbReference type="EMBL" id="MBB3893529.1"/>
    </source>
</evidence>
<feature type="domain" description="Isochorismatase-like" evidence="2">
    <location>
        <begin position="7"/>
        <end position="137"/>
    </location>
</feature>
<dbReference type="PANTHER" id="PTHR43540:SF15">
    <property type="entry name" value="BLR5631 PROTEIN"/>
    <property type="match status" value="1"/>
</dbReference>
<reference evidence="3 4" key="1">
    <citation type="submission" date="2020-08" db="EMBL/GenBank/DDBJ databases">
        <title>Genomic Encyclopedia of Type Strains, Phase IV (KMG-IV): sequencing the most valuable type-strain genomes for metagenomic binning, comparative biology and taxonomic classification.</title>
        <authorList>
            <person name="Goeker M."/>
        </authorList>
    </citation>
    <scope>NUCLEOTIDE SEQUENCE [LARGE SCALE GENOMIC DNA]</scope>
    <source>
        <strain evidence="3 4">DSM 21793</strain>
    </source>
</reference>
<dbReference type="InterPro" id="IPR050272">
    <property type="entry name" value="Isochorismatase-like_hydrls"/>
</dbReference>
<dbReference type="EMBL" id="JACIDK010000013">
    <property type="protein sequence ID" value="MBB3893529.1"/>
    <property type="molecule type" value="Genomic_DNA"/>
</dbReference>
<dbReference type="Pfam" id="PF00857">
    <property type="entry name" value="Isochorismatase"/>
    <property type="match status" value="1"/>
</dbReference>
<dbReference type="SUPFAM" id="SSF52499">
    <property type="entry name" value="Isochorismatase-like hydrolases"/>
    <property type="match status" value="1"/>
</dbReference>
<evidence type="ECO:0000313" key="4">
    <source>
        <dbReference type="Proteomes" id="UP000530564"/>
    </source>
</evidence>
<dbReference type="RefSeq" id="WP_183777033.1">
    <property type="nucleotide sequence ID" value="NZ_JACIDK010000013.1"/>
</dbReference>